<evidence type="ECO:0000259" key="1">
    <source>
        <dbReference type="Pfam" id="PF04230"/>
    </source>
</evidence>
<dbReference type="InterPro" id="IPR007345">
    <property type="entry name" value="Polysacch_pyruvyl_Trfase"/>
</dbReference>
<comment type="caution">
    <text evidence="2">The sequence shown here is derived from an EMBL/GenBank/DDBJ whole genome shotgun (WGS) entry which is preliminary data.</text>
</comment>
<dbReference type="OrthoDB" id="9767435at2"/>
<dbReference type="Proteomes" id="UP000295023">
    <property type="component" value="Unassembled WGS sequence"/>
</dbReference>
<keyword evidence="2" id="KW-0808">Transferase</keyword>
<proteinExistence type="predicted"/>
<keyword evidence="3" id="KW-1185">Reference proteome</keyword>
<evidence type="ECO:0000313" key="2">
    <source>
        <dbReference type="EMBL" id="TCZ56596.1"/>
    </source>
</evidence>
<dbReference type="Pfam" id="PF04230">
    <property type="entry name" value="PS_pyruv_trans"/>
    <property type="match status" value="1"/>
</dbReference>
<feature type="domain" description="Polysaccharide pyruvyl transferase" evidence="1">
    <location>
        <begin position="82"/>
        <end position="310"/>
    </location>
</feature>
<dbReference type="EMBL" id="SKBM01000022">
    <property type="protein sequence ID" value="TCZ56596.1"/>
    <property type="molecule type" value="Genomic_DNA"/>
</dbReference>
<organism evidence="2 3">
    <name type="scientific">Roseicella aquatilis</name>
    <dbReference type="NCBI Taxonomy" id="2527868"/>
    <lineage>
        <taxon>Bacteria</taxon>
        <taxon>Pseudomonadati</taxon>
        <taxon>Pseudomonadota</taxon>
        <taxon>Alphaproteobacteria</taxon>
        <taxon>Acetobacterales</taxon>
        <taxon>Roseomonadaceae</taxon>
        <taxon>Roseicella</taxon>
    </lineage>
</organism>
<evidence type="ECO:0000313" key="3">
    <source>
        <dbReference type="Proteomes" id="UP000295023"/>
    </source>
</evidence>
<accession>A0A4R4D813</accession>
<sequence>MLMRKAVILDGNPFVHTYYAKSSRQLIEETGGNTGNLAFRFAVVSHVRNHVHLPWSTPVERIRSAGDLVVLPLANQLGRHTDLGRQADKLEAVGLPVVGIGLGAQAKDMDATIELSEGTQRWLQVIASQSPSGAANIGVRGAFTKTQIERFCTMPAATVTGCPSNFLNLDFDVGKAVEDGFRRRFDCIAVTAGISHIPQLAGIEQQLAGIVTETQSAYIVQHDLEMLHLARGEFAALTPEQFGRNKDYIQPRATDDEFKAWCRRYAIGLYDIRAWMEYLRRFDFVTGTRFHGVMLALQAGVPAGCIAHDSRTFEMCTTMGVPVCHVSQIDQPLTKDNVRSYFSFDADKYREIRQQLASRYLGMLDAAELDAEPRLRALAG</sequence>
<protein>
    <submittedName>
        <fullName evidence="2">Polysaccharide pyruvyl transferase family protein</fullName>
    </submittedName>
</protein>
<reference evidence="2 3" key="1">
    <citation type="submission" date="2019-03" db="EMBL/GenBank/DDBJ databases">
        <title>Paracraurococcus aquatilis NE82 genome sequence.</title>
        <authorList>
            <person name="Zhao Y."/>
            <person name="Du Z."/>
        </authorList>
    </citation>
    <scope>NUCLEOTIDE SEQUENCE [LARGE SCALE GENOMIC DNA]</scope>
    <source>
        <strain evidence="2 3">NE82</strain>
    </source>
</reference>
<name>A0A4R4D813_9PROT</name>
<dbReference type="GO" id="GO:0016740">
    <property type="term" value="F:transferase activity"/>
    <property type="evidence" value="ECO:0007669"/>
    <property type="project" value="UniProtKB-KW"/>
</dbReference>
<dbReference type="AlphaFoldDB" id="A0A4R4D813"/>
<gene>
    <name evidence="2" type="ORF">EXY23_19580</name>
</gene>